<dbReference type="AlphaFoldDB" id="A0AAV4VU26"/>
<reference evidence="1 2" key="1">
    <citation type="submission" date="2021-06" db="EMBL/GenBank/DDBJ databases">
        <title>Caerostris extrusa draft genome.</title>
        <authorList>
            <person name="Kono N."/>
            <person name="Arakawa K."/>
        </authorList>
    </citation>
    <scope>NUCLEOTIDE SEQUENCE [LARGE SCALE GENOMIC DNA]</scope>
</reference>
<accession>A0AAV4VU26</accession>
<keyword evidence="2" id="KW-1185">Reference proteome</keyword>
<evidence type="ECO:0000313" key="1">
    <source>
        <dbReference type="EMBL" id="GIY73832.1"/>
    </source>
</evidence>
<dbReference type="EMBL" id="BPLR01015130">
    <property type="protein sequence ID" value="GIY73832.1"/>
    <property type="molecule type" value="Genomic_DNA"/>
</dbReference>
<sequence>MVRVMKKKPFPKLMGFYDLHPNEGRGRGMRRWLNNPINATDFNGLKMKERFMKRILQEGFSSSDKFRFATDWSLLSDMDSFKSYLFKYGTNASFICCFIIRGVEK</sequence>
<evidence type="ECO:0000313" key="2">
    <source>
        <dbReference type="Proteomes" id="UP001054945"/>
    </source>
</evidence>
<dbReference type="Proteomes" id="UP001054945">
    <property type="component" value="Unassembled WGS sequence"/>
</dbReference>
<gene>
    <name evidence="1" type="ORF">CEXT_414601</name>
</gene>
<proteinExistence type="predicted"/>
<name>A0AAV4VU26_CAEEX</name>
<comment type="caution">
    <text evidence="1">The sequence shown here is derived from an EMBL/GenBank/DDBJ whole genome shotgun (WGS) entry which is preliminary data.</text>
</comment>
<organism evidence="1 2">
    <name type="scientific">Caerostris extrusa</name>
    <name type="common">Bark spider</name>
    <name type="synonym">Caerostris bankana</name>
    <dbReference type="NCBI Taxonomy" id="172846"/>
    <lineage>
        <taxon>Eukaryota</taxon>
        <taxon>Metazoa</taxon>
        <taxon>Ecdysozoa</taxon>
        <taxon>Arthropoda</taxon>
        <taxon>Chelicerata</taxon>
        <taxon>Arachnida</taxon>
        <taxon>Araneae</taxon>
        <taxon>Araneomorphae</taxon>
        <taxon>Entelegynae</taxon>
        <taxon>Araneoidea</taxon>
        <taxon>Araneidae</taxon>
        <taxon>Caerostris</taxon>
    </lineage>
</organism>
<protein>
    <submittedName>
        <fullName evidence="1">Uncharacterized protein</fullName>
    </submittedName>
</protein>